<keyword evidence="3" id="KW-1185">Reference proteome</keyword>
<dbReference type="EMBL" id="FO681347">
    <property type="protein sequence ID" value="CCV63841.1"/>
    <property type="molecule type" value="Genomic_DNA"/>
</dbReference>
<proteinExistence type="inferred from homology"/>
<dbReference type="STRING" id="1318466.BN85402640"/>
<dbReference type="InterPro" id="IPR006660">
    <property type="entry name" value="Arsenate_reductase-like"/>
</dbReference>
<dbReference type="InterPro" id="IPR006504">
    <property type="entry name" value="Tscrpt_reg_Spx/MgsR"/>
</dbReference>
<comment type="similarity">
    <text evidence="1">Belongs to the ArsC family.</text>
</comment>
<evidence type="ECO:0000256" key="1">
    <source>
        <dbReference type="PROSITE-ProRule" id="PRU01282"/>
    </source>
</evidence>
<dbReference type="PANTHER" id="PTHR30041">
    <property type="entry name" value="ARSENATE REDUCTASE"/>
    <property type="match status" value="1"/>
</dbReference>
<dbReference type="OrthoDB" id="9794155at2"/>
<dbReference type="NCBIfam" id="NF002459">
    <property type="entry name" value="PRK01655.1"/>
    <property type="match status" value="1"/>
</dbReference>
<dbReference type="CDD" id="cd03032">
    <property type="entry name" value="ArsC_Spx"/>
    <property type="match status" value="1"/>
</dbReference>
<dbReference type="GO" id="GO:0008794">
    <property type="term" value="F:arsenate reductase (glutaredoxin) activity"/>
    <property type="evidence" value="ECO:0007669"/>
    <property type="project" value="UniProtKB-EC"/>
</dbReference>
<dbReference type="EC" id="1.20.4.1" evidence="2"/>
<protein>
    <submittedName>
        <fullName evidence="2">Arsenate reductase</fullName>
        <ecNumber evidence="2">1.20.4.1</ecNumber>
    </submittedName>
</protein>
<dbReference type="Gene3D" id="3.40.30.10">
    <property type="entry name" value="Glutaredoxin"/>
    <property type="match status" value="1"/>
</dbReference>
<accession>U4KR39</accession>
<evidence type="ECO:0000313" key="3">
    <source>
        <dbReference type="Proteomes" id="UP000032740"/>
    </source>
</evidence>
<dbReference type="HOGENOM" id="CLU_116644_1_1_14"/>
<dbReference type="PROSITE" id="PS51353">
    <property type="entry name" value="ARSC"/>
    <property type="match status" value="1"/>
</dbReference>
<organism evidence="2 3">
    <name type="scientific">Alteracholeplasma palmae (strain ATCC 49389 / J233)</name>
    <name type="common">Acholeplasma palmae</name>
    <dbReference type="NCBI Taxonomy" id="1318466"/>
    <lineage>
        <taxon>Bacteria</taxon>
        <taxon>Bacillati</taxon>
        <taxon>Mycoplasmatota</taxon>
        <taxon>Mollicutes</taxon>
        <taxon>Acholeplasmatales</taxon>
        <taxon>Acholeplasmataceae</taxon>
        <taxon>Acholeplasma</taxon>
    </lineage>
</organism>
<dbReference type="SUPFAM" id="SSF52833">
    <property type="entry name" value="Thioredoxin-like"/>
    <property type="match status" value="1"/>
</dbReference>
<dbReference type="AlphaFoldDB" id="U4KR39"/>
<dbReference type="NCBIfam" id="TIGR01617">
    <property type="entry name" value="arsC_related"/>
    <property type="match status" value="1"/>
</dbReference>
<dbReference type="RefSeq" id="WP_026655599.1">
    <property type="nucleotide sequence ID" value="NC_022538.1"/>
</dbReference>
<sequence>MITIYTTPSCSSCRKAKKWLDEHNVVYEERNLFNHRISNFDIDMMLEHAENGFDDIISTRSKIFKEKDLDVEDMSVSELKNFIIDNPSILKRPIIVDEKRMQVGYNDEEIRVFIPKKLRDFIMSSNIYKEDDSEYQTVLEQYFNNDAK</sequence>
<gene>
    <name evidence="2" type="primary">arsC</name>
    <name evidence="2" type="ORF">BN85402640</name>
</gene>
<dbReference type="Proteomes" id="UP000032740">
    <property type="component" value="Chromosome"/>
</dbReference>
<keyword evidence="2" id="KW-0560">Oxidoreductase</keyword>
<dbReference type="Pfam" id="PF03960">
    <property type="entry name" value="ArsC"/>
    <property type="match status" value="1"/>
</dbReference>
<dbReference type="KEGG" id="apal:BN85402640"/>
<evidence type="ECO:0000313" key="2">
    <source>
        <dbReference type="EMBL" id="CCV63841.1"/>
    </source>
</evidence>
<dbReference type="PANTHER" id="PTHR30041:SF7">
    <property type="entry name" value="GLOBAL TRANSCRIPTIONAL REGULATOR SPX"/>
    <property type="match status" value="1"/>
</dbReference>
<reference evidence="2 3" key="1">
    <citation type="journal article" date="2013" name="J. Mol. Microbiol. Biotechnol.">
        <title>Analysis of the Complete Genomes of Acholeplasma brassicae , A. palmae and A. laidlawii and Their Comparison to the Obligate Parasites from ' Candidatus Phytoplasma'.</title>
        <authorList>
            <person name="Kube M."/>
            <person name="Siewert C."/>
            <person name="Migdoll A.M."/>
            <person name="Duduk B."/>
            <person name="Holz S."/>
            <person name="Rabus R."/>
            <person name="Seemuller E."/>
            <person name="Mitrovic J."/>
            <person name="Muller I."/>
            <person name="Buttner C."/>
            <person name="Reinhardt R."/>
        </authorList>
    </citation>
    <scope>NUCLEOTIDE SEQUENCE [LARGE SCALE GENOMIC DNA]</scope>
    <source>
        <strain evidence="2 3">J233</strain>
    </source>
</reference>
<name>U4KR39_ALTPJ</name>
<dbReference type="InterPro" id="IPR036249">
    <property type="entry name" value="Thioredoxin-like_sf"/>
</dbReference>